<evidence type="ECO:0000256" key="7">
    <source>
        <dbReference type="RuleBase" id="RU003942"/>
    </source>
</evidence>
<keyword evidence="5" id="KW-1133">Transmembrane helix</keyword>
<dbReference type="OrthoDB" id="21828at2"/>
<comment type="caution">
    <text evidence="8">The sequence shown here is derived from an EMBL/GenBank/DDBJ whole genome shotgun (WGS) entry which is preliminary data.</text>
</comment>
<dbReference type="Gene3D" id="1.10.3730.20">
    <property type="match status" value="1"/>
</dbReference>
<dbReference type="Pfam" id="PF00893">
    <property type="entry name" value="Multi_Drug_Res"/>
    <property type="match status" value="1"/>
</dbReference>
<reference evidence="8 9" key="1">
    <citation type="submission" date="2018-06" db="EMBL/GenBank/DDBJ databases">
        <title>Genomic Encyclopedia of Archaeal and Bacterial Type Strains, Phase II (KMG-II): from individual species to whole genera.</title>
        <authorList>
            <person name="Goeker M."/>
        </authorList>
    </citation>
    <scope>NUCLEOTIDE SEQUENCE [LARGE SCALE GENOMIC DNA]</scope>
    <source>
        <strain evidence="8 9">ATCC BAA-1881</strain>
    </source>
</reference>
<dbReference type="PANTHER" id="PTHR30561:SF0">
    <property type="entry name" value="GUANIDINIUM EXPORTER"/>
    <property type="match status" value="1"/>
</dbReference>
<keyword evidence="9" id="KW-1185">Reference proteome</keyword>
<gene>
    <name evidence="8" type="ORF">EI42_04380</name>
</gene>
<keyword evidence="6" id="KW-0472">Membrane</keyword>
<protein>
    <submittedName>
        <fullName evidence="8">Quaternary ammonium compound-resistance protein SugE/paired small multidrug resistance pump</fullName>
    </submittedName>
</protein>
<dbReference type="SUPFAM" id="SSF103481">
    <property type="entry name" value="Multidrug resistance efflux transporter EmrE"/>
    <property type="match status" value="1"/>
</dbReference>
<evidence type="ECO:0000313" key="9">
    <source>
        <dbReference type="Proteomes" id="UP000248806"/>
    </source>
</evidence>
<keyword evidence="2" id="KW-0813">Transport</keyword>
<keyword evidence="4 7" id="KW-0812">Transmembrane</keyword>
<dbReference type="GO" id="GO:0022857">
    <property type="term" value="F:transmembrane transporter activity"/>
    <property type="evidence" value="ECO:0007669"/>
    <property type="project" value="InterPro"/>
</dbReference>
<dbReference type="RefSeq" id="WP_111324710.1">
    <property type="nucleotide sequence ID" value="NZ_BIFX01000002.1"/>
</dbReference>
<keyword evidence="3" id="KW-1003">Cell membrane</keyword>
<evidence type="ECO:0000313" key="8">
    <source>
        <dbReference type="EMBL" id="PZW25328.1"/>
    </source>
</evidence>
<dbReference type="PANTHER" id="PTHR30561">
    <property type="entry name" value="SMR FAMILY PROTON-DEPENDENT DRUG EFFLUX TRANSPORTER SUGE"/>
    <property type="match status" value="1"/>
</dbReference>
<dbReference type="Proteomes" id="UP000248806">
    <property type="component" value="Unassembled WGS sequence"/>
</dbReference>
<evidence type="ECO:0000256" key="3">
    <source>
        <dbReference type="ARBA" id="ARBA00022475"/>
    </source>
</evidence>
<dbReference type="InterPro" id="IPR037185">
    <property type="entry name" value="EmrE-like"/>
</dbReference>
<proteinExistence type="inferred from homology"/>
<sequence length="77" mass="8426">MLEPGEEVKRGILVSFSLLTKAMQEIPLSVAYTVWTGIDSLGAAPGGMIFFHEPRSRMRMWCMVGIVSTIAALKLAN</sequence>
<evidence type="ECO:0000256" key="4">
    <source>
        <dbReference type="ARBA" id="ARBA00022692"/>
    </source>
</evidence>
<dbReference type="InterPro" id="IPR045324">
    <property type="entry name" value="Small_multidrug_res"/>
</dbReference>
<dbReference type="AlphaFoldDB" id="A0A326U1Z2"/>
<accession>A0A326U1Z2</accession>
<dbReference type="EMBL" id="QKUF01000019">
    <property type="protein sequence ID" value="PZW25328.1"/>
    <property type="molecule type" value="Genomic_DNA"/>
</dbReference>
<evidence type="ECO:0000256" key="2">
    <source>
        <dbReference type="ARBA" id="ARBA00022448"/>
    </source>
</evidence>
<dbReference type="InterPro" id="IPR000390">
    <property type="entry name" value="Small_drug/metabolite_transptr"/>
</dbReference>
<evidence type="ECO:0000256" key="1">
    <source>
        <dbReference type="ARBA" id="ARBA00004651"/>
    </source>
</evidence>
<name>A0A326U1Z2_THEHA</name>
<evidence type="ECO:0000256" key="6">
    <source>
        <dbReference type="ARBA" id="ARBA00023136"/>
    </source>
</evidence>
<organism evidence="8 9">
    <name type="scientific">Thermosporothrix hazakensis</name>
    <dbReference type="NCBI Taxonomy" id="644383"/>
    <lineage>
        <taxon>Bacteria</taxon>
        <taxon>Bacillati</taxon>
        <taxon>Chloroflexota</taxon>
        <taxon>Ktedonobacteria</taxon>
        <taxon>Ktedonobacterales</taxon>
        <taxon>Thermosporotrichaceae</taxon>
        <taxon>Thermosporothrix</taxon>
    </lineage>
</organism>
<comment type="subcellular location">
    <subcellularLocation>
        <location evidence="1 7">Cell membrane</location>
        <topology evidence="1 7">Multi-pass membrane protein</topology>
    </subcellularLocation>
</comment>
<dbReference type="GO" id="GO:0005886">
    <property type="term" value="C:plasma membrane"/>
    <property type="evidence" value="ECO:0007669"/>
    <property type="project" value="UniProtKB-SubCell"/>
</dbReference>
<comment type="similarity">
    <text evidence="7">Belongs to the drug/metabolite transporter (DMT) superfamily. Small multidrug resistance (SMR) (TC 2.A.7.1) family.</text>
</comment>
<evidence type="ECO:0000256" key="5">
    <source>
        <dbReference type="ARBA" id="ARBA00022989"/>
    </source>
</evidence>